<dbReference type="Pfam" id="PF00027">
    <property type="entry name" value="cNMP_binding"/>
    <property type="match status" value="1"/>
</dbReference>
<dbReference type="PROSITE" id="PS50042">
    <property type="entry name" value="CNMP_BINDING_3"/>
    <property type="match status" value="1"/>
</dbReference>
<keyword evidence="3" id="KW-0804">Transcription</keyword>
<dbReference type="Gene3D" id="1.10.10.10">
    <property type="entry name" value="Winged helix-like DNA-binding domain superfamily/Winged helix DNA-binding domain"/>
    <property type="match status" value="1"/>
</dbReference>
<evidence type="ECO:0000256" key="3">
    <source>
        <dbReference type="ARBA" id="ARBA00023163"/>
    </source>
</evidence>
<dbReference type="InterPro" id="IPR014710">
    <property type="entry name" value="RmlC-like_jellyroll"/>
</dbReference>
<dbReference type="PANTHER" id="PTHR24567:SF26">
    <property type="entry name" value="REGULATORY PROTEIN YEIL"/>
    <property type="match status" value="1"/>
</dbReference>
<evidence type="ECO:0000256" key="1">
    <source>
        <dbReference type="ARBA" id="ARBA00023015"/>
    </source>
</evidence>
<dbReference type="PANTHER" id="PTHR24567">
    <property type="entry name" value="CRP FAMILY TRANSCRIPTIONAL REGULATORY PROTEIN"/>
    <property type="match status" value="1"/>
</dbReference>
<gene>
    <name evidence="5" type="ORF">AS592_07485</name>
</gene>
<dbReference type="GO" id="GO:0003700">
    <property type="term" value="F:DNA-binding transcription factor activity"/>
    <property type="evidence" value="ECO:0007669"/>
    <property type="project" value="TreeGrafter"/>
</dbReference>
<feature type="domain" description="Cyclic nucleotide-binding" evidence="4">
    <location>
        <begin position="9"/>
        <end position="130"/>
    </location>
</feature>
<dbReference type="GO" id="GO:0003677">
    <property type="term" value="F:DNA binding"/>
    <property type="evidence" value="ECO:0007669"/>
    <property type="project" value="UniProtKB-KW"/>
</dbReference>
<dbReference type="OrthoDB" id="1426605at2"/>
<accession>A0A151CGP5</accession>
<dbReference type="Proteomes" id="UP000075359">
    <property type="component" value="Unassembled WGS sequence"/>
</dbReference>
<dbReference type="SMART" id="SM00100">
    <property type="entry name" value="cNMP"/>
    <property type="match status" value="1"/>
</dbReference>
<dbReference type="InterPro" id="IPR000595">
    <property type="entry name" value="cNMP-bd_dom"/>
</dbReference>
<evidence type="ECO:0000259" key="4">
    <source>
        <dbReference type="PROSITE" id="PS50042"/>
    </source>
</evidence>
<dbReference type="InterPro" id="IPR036388">
    <property type="entry name" value="WH-like_DNA-bd_sf"/>
</dbReference>
<proteinExistence type="predicted"/>
<dbReference type="CDD" id="cd00038">
    <property type="entry name" value="CAP_ED"/>
    <property type="match status" value="1"/>
</dbReference>
<dbReference type="Gene3D" id="2.60.120.10">
    <property type="entry name" value="Jelly Rolls"/>
    <property type="match status" value="1"/>
</dbReference>
<organism evidence="5 6">
    <name type="scientific">Sulfurovum riftiae</name>
    <dbReference type="NCBI Taxonomy" id="1630136"/>
    <lineage>
        <taxon>Bacteria</taxon>
        <taxon>Pseudomonadati</taxon>
        <taxon>Campylobacterota</taxon>
        <taxon>Epsilonproteobacteria</taxon>
        <taxon>Campylobacterales</taxon>
        <taxon>Sulfurovaceae</taxon>
        <taxon>Sulfurovum</taxon>
    </lineage>
</organism>
<dbReference type="SUPFAM" id="SSF51206">
    <property type="entry name" value="cAMP-binding domain-like"/>
    <property type="match status" value="1"/>
</dbReference>
<dbReference type="AlphaFoldDB" id="A0A151CGP5"/>
<keyword evidence="6" id="KW-1185">Reference proteome</keyword>
<dbReference type="SUPFAM" id="SSF46785">
    <property type="entry name" value="Winged helix' DNA-binding domain"/>
    <property type="match status" value="1"/>
</dbReference>
<dbReference type="GO" id="GO:0005829">
    <property type="term" value="C:cytosol"/>
    <property type="evidence" value="ECO:0007669"/>
    <property type="project" value="TreeGrafter"/>
</dbReference>
<evidence type="ECO:0000256" key="2">
    <source>
        <dbReference type="ARBA" id="ARBA00023125"/>
    </source>
</evidence>
<dbReference type="InterPro" id="IPR012318">
    <property type="entry name" value="HTH_CRP"/>
</dbReference>
<dbReference type="STRING" id="1630136.AS592_07485"/>
<keyword evidence="2" id="KW-0238">DNA-binding</keyword>
<keyword evidence="1" id="KW-0805">Transcription regulation</keyword>
<reference evidence="5 6" key="1">
    <citation type="submission" date="2015-11" db="EMBL/GenBank/DDBJ databases">
        <title>Draft genome of Sulfurovum riftiae 1812E, a member of the Epsilonproteobacteria isolated from the tube of the deep-sea hydrothermal vent tubewom Riftia pachyptila.</title>
        <authorList>
            <person name="Vetriani C."/>
            <person name="Giovannelli D."/>
        </authorList>
    </citation>
    <scope>NUCLEOTIDE SEQUENCE [LARGE SCALE GENOMIC DNA]</scope>
    <source>
        <strain evidence="5 6">1812E</strain>
    </source>
</reference>
<evidence type="ECO:0000313" key="6">
    <source>
        <dbReference type="Proteomes" id="UP000075359"/>
    </source>
</evidence>
<sequence length="223" mass="26017">MQQPVTVHPFQALEPTVQSEISRYTKRLSFKKGETLFSGDEILRYFYIVLNGKIKSYQLNLENGKEQTIFVYREGDMFDTIVLLDGQVHDVMYEALEDSEVMQLPMEEVRELLRTNEAFNRMFFPYLAQQMRHMEELATDLSLYSTAERLIKLLLENLDPNNRLKYNLIQGLSNTEIAKLIGTVRHVVERHLKALKADGTIETKNRNVQILDATKLLDKLKLF</sequence>
<dbReference type="EMBL" id="LNKT01000012">
    <property type="protein sequence ID" value="KYJ86659.1"/>
    <property type="molecule type" value="Genomic_DNA"/>
</dbReference>
<dbReference type="InterPro" id="IPR036390">
    <property type="entry name" value="WH_DNA-bd_sf"/>
</dbReference>
<dbReference type="InterPro" id="IPR050397">
    <property type="entry name" value="Env_Response_Regulators"/>
</dbReference>
<dbReference type="InterPro" id="IPR018490">
    <property type="entry name" value="cNMP-bd_dom_sf"/>
</dbReference>
<name>A0A151CGP5_9BACT</name>
<protein>
    <submittedName>
        <fullName evidence="5">Cyclic nucleotide-binding protein</fullName>
    </submittedName>
</protein>
<dbReference type="RefSeq" id="WP_067329814.1">
    <property type="nucleotide sequence ID" value="NZ_LNKT01000012.1"/>
</dbReference>
<dbReference type="Pfam" id="PF13545">
    <property type="entry name" value="HTH_Crp_2"/>
    <property type="match status" value="1"/>
</dbReference>
<comment type="caution">
    <text evidence="5">The sequence shown here is derived from an EMBL/GenBank/DDBJ whole genome shotgun (WGS) entry which is preliminary data.</text>
</comment>
<evidence type="ECO:0000313" key="5">
    <source>
        <dbReference type="EMBL" id="KYJ86659.1"/>
    </source>
</evidence>